<dbReference type="SUPFAM" id="SSF90209">
    <property type="entry name" value="Ran binding protein zinc finger-like"/>
    <property type="match status" value="2"/>
</dbReference>
<protein>
    <recommendedName>
        <fullName evidence="2 11">Zinc finger Ran-binding domain-containing protein 2</fullName>
    </recommendedName>
</protein>
<evidence type="ECO:0000256" key="4">
    <source>
        <dbReference type="ARBA" id="ARBA00022723"/>
    </source>
</evidence>
<dbReference type="FunFam" id="4.10.1060.10:FF:000004">
    <property type="entry name" value="Zinc finger Ran-binding domain-containing protein 2"/>
    <property type="match status" value="1"/>
</dbReference>
<dbReference type="PROSITE" id="PS01358">
    <property type="entry name" value="ZF_RANBP2_1"/>
    <property type="match status" value="2"/>
</dbReference>
<feature type="compositionally biased region" description="Basic and acidic residues" evidence="13">
    <location>
        <begin position="228"/>
        <end position="238"/>
    </location>
</feature>
<dbReference type="InterPro" id="IPR036443">
    <property type="entry name" value="Znf_RanBP2_sf"/>
</dbReference>
<dbReference type="PANTHER" id="PTHR12999:SF17">
    <property type="entry name" value="ZINC FINGER RAN-BINDING DOMAIN-CONTAINING PROTEIN 2"/>
    <property type="match status" value="1"/>
</dbReference>
<evidence type="ECO:0000256" key="12">
    <source>
        <dbReference type="PROSITE-ProRule" id="PRU00322"/>
    </source>
</evidence>
<keyword evidence="9 11" id="KW-0539">Nucleus</keyword>
<keyword evidence="5" id="KW-0677">Repeat</keyword>
<feature type="domain" description="RanBP2-type" evidence="14">
    <location>
        <begin position="67"/>
        <end position="96"/>
    </location>
</feature>
<keyword evidence="8 11" id="KW-0694">RNA-binding</keyword>
<dbReference type="Gene3D" id="4.10.1060.10">
    <property type="entry name" value="Zinc finger, RanBP2-type"/>
    <property type="match status" value="2"/>
</dbReference>
<sequence>MSHERRSRGFKFSEGDWTCPGCENVNFARRMQCNRCGEEKKVGVKKIKSGGIQIGKQAAEKSKGLFSADDWMCKTCGNVNWARRSDCNMCNTPRVGLQDERTGLGGGFNERGTVEYKEKQESDDEFDEFGRRKKKKKNGSVSSVPARVENDTAEDDEEDGSEEEDDDDDEDGDLSKYDLDGDDDDEESGDASKYDLAASDSDDEKSRSSHSSHSSPSRKRKYSSSSDNDSRNQSYDKKQRSRSKSRSPRH</sequence>
<gene>
    <name evidence="15" type="primary">Zranb2</name>
</gene>
<keyword evidence="4 11" id="KW-0479">Metal-binding</keyword>
<accession>A0A6F9DYG6</accession>
<evidence type="ECO:0000256" key="1">
    <source>
        <dbReference type="ARBA" id="ARBA00004123"/>
    </source>
</evidence>
<dbReference type="GO" id="GO:0006396">
    <property type="term" value="P:RNA processing"/>
    <property type="evidence" value="ECO:0007669"/>
    <property type="project" value="InterPro"/>
</dbReference>
<feature type="compositionally biased region" description="Acidic residues" evidence="13">
    <location>
        <begin position="180"/>
        <end position="189"/>
    </location>
</feature>
<dbReference type="GO" id="GO:0008270">
    <property type="term" value="F:zinc ion binding"/>
    <property type="evidence" value="ECO:0007669"/>
    <property type="project" value="UniProtKB-KW"/>
</dbReference>
<reference evidence="15" key="1">
    <citation type="submission" date="2020-04" db="EMBL/GenBank/DDBJ databases">
        <authorList>
            <person name="Neveu A P."/>
        </authorList>
    </citation>
    <scope>NUCLEOTIDE SEQUENCE</scope>
    <source>
        <tissue evidence="15">Whole embryo</tissue>
    </source>
</reference>
<evidence type="ECO:0000256" key="3">
    <source>
        <dbReference type="ARBA" id="ARBA00022553"/>
    </source>
</evidence>
<comment type="similarity">
    <text evidence="10 11">Belongs to the ZRANB2 family.</text>
</comment>
<feature type="compositionally biased region" description="Basic residues" evidence="13">
    <location>
        <begin position="239"/>
        <end position="250"/>
    </location>
</feature>
<dbReference type="GO" id="GO:0001530">
    <property type="term" value="F:lipopolysaccharide binding"/>
    <property type="evidence" value="ECO:0007669"/>
    <property type="project" value="TreeGrafter"/>
</dbReference>
<evidence type="ECO:0000256" key="5">
    <source>
        <dbReference type="ARBA" id="ARBA00022737"/>
    </source>
</evidence>
<proteinExistence type="evidence at transcript level"/>
<keyword evidence="6 12" id="KW-0863">Zinc-finger</keyword>
<evidence type="ECO:0000259" key="14">
    <source>
        <dbReference type="PROSITE" id="PS50199"/>
    </source>
</evidence>
<evidence type="ECO:0000256" key="8">
    <source>
        <dbReference type="ARBA" id="ARBA00022884"/>
    </source>
</evidence>
<dbReference type="PANTHER" id="PTHR12999">
    <property type="entry name" value="ZINC FINGER RAN-BINDING DOMAIN-CONTAINING PROTEIN 2 ZRANB2-RELATED"/>
    <property type="match status" value="1"/>
</dbReference>
<feature type="domain" description="RanBP2-type" evidence="14">
    <location>
        <begin position="13"/>
        <end position="42"/>
    </location>
</feature>
<dbReference type="PIRSF" id="PIRSF037956">
    <property type="entry name" value="UCP037956_ZnF_Ran"/>
    <property type="match status" value="1"/>
</dbReference>
<evidence type="ECO:0000256" key="2">
    <source>
        <dbReference type="ARBA" id="ARBA00017543"/>
    </source>
</evidence>
<dbReference type="Pfam" id="PF00641">
    <property type="entry name" value="Zn_ribbon_RanBP"/>
    <property type="match status" value="2"/>
</dbReference>
<evidence type="ECO:0000256" key="13">
    <source>
        <dbReference type="SAM" id="MobiDB-lite"/>
    </source>
</evidence>
<keyword evidence="7 11" id="KW-0862">Zinc</keyword>
<evidence type="ECO:0000256" key="10">
    <source>
        <dbReference type="ARBA" id="ARBA00025731"/>
    </source>
</evidence>
<keyword evidence="3" id="KW-0597">Phosphoprotein</keyword>
<evidence type="ECO:0000256" key="9">
    <source>
        <dbReference type="ARBA" id="ARBA00023242"/>
    </source>
</evidence>
<evidence type="ECO:0000313" key="15">
    <source>
        <dbReference type="EMBL" id="CAB3268063.1"/>
    </source>
</evidence>
<organism evidence="15">
    <name type="scientific">Phallusia mammillata</name>
    <dbReference type="NCBI Taxonomy" id="59560"/>
    <lineage>
        <taxon>Eukaryota</taxon>
        <taxon>Metazoa</taxon>
        <taxon>Chordata</taxon>
        <taxon>Tunicata</taxon>
        <taxon>Ascidiacea</taxon>
        <taxon>Phlebobranchia</taxon>
        <taxon>Ascidiidae</taxon>
        <taxon>Phallusia</taxon>
    </lineage>
</organism>
<dbReference type="InterPro" id="IPR017337">
    <property type="entry name" value="ZRANB2"/>
</dbReference>
<comment type="subcellular location">
    <subcellularLocation>
        <location evidence="1 11">Nucleus</location>
    </subcellularLocation>
</comment>
<evidence type="ECO:0000256" key="7">
    <source>
        <dbReference type="ARBA" id="ARBA00022833"/>
    </source>
</evidence>
<name>A0A6F9DYG6_9ASCI</name>
<feature type="compositionally biased region" description="Acidic residues" evidence="13">
    <location>
        <begin position="151"/>
        <end position="172"/>
    </location>
</feature>
<dbReference type="InterPro" id="IPR001876">
    <property type="entry name" value="Znf_RanBP2"/>
</dbReference>
<dbReference type="SMART" id="SM00547">
    <property type="entry name" value="ZnF_RBZ"/>
    <property type="match status" value="2"/>
</dbReference>
<evidence type="ECO:0000256" key="11">
    <source>
        <dbReference type="PIRNR" id="PIRNR037956"/>
    </source>
</evidence>
<dbReference type="GO" id="GO:0005634">
    <property type="term" value="C:nucleus"/>
    <property type="evidence" value="ECO:0007669"/>
    <property type="project" value="UniProtKB-SubCell"/>
</dbReference>
<dbReference type="AlphaFoldDB" id="A0A6F9DYG6"/>
<dbReference type="GO" id="GO:0003723">
    <property type="term" value="F:RNA binding"/>
    <property type="evidence" value="ECO:0007669"/>
    <property type="project" value="UniProtKB-KW"/>
</dbReference>
<evidence type="ECO:0000256" key="6">
    <source>
        <dbReference type="ARBA" id="ARBA00022771"/>
    </source>
</evidence>
<feature type="region of interest" description="Disordered" evidence="13">
    <location>
        <begin position="117"/>
        <end position="250"/>
    </location>
</feature>
<dbReference type="EMBL" id="LR792201">
    <property type="protein sequence ID" value="CAB3268063.1"/>
    <property type="molecule type" value="mRNA"/>
</dbReference>
<dbReference type="PROSITE" id="PS50199">
    <property type="entry name" value="ZF_RANBP2_2"/>
    <property type="match status" value="2"/>
</dbReference>